<comment type="similarity">
    <text evidence="1">Belongs to the iron/ascorbate-dependent oxidoreductase family.</text>
</comment>
<dbReference type="GO" id="GO:0046872">
    <property type="term" value="F:metal ion binding"/>
    <property type="evidence" value="ECO:0007669"/>
    <property type="project" value="UniProtKB-KW"/>
</dbReference>
<evidence type="ECO:0000259" key="2">
    <source>
        <dbReference type="PROSITE" id="PS51471"/>
    </source>
</evidence>
<keyword evidence="1" id="KW-0479">Metal-binding</keyword>
<dbReference type="GO" id="GO:0016491">
    <property type="term" value="F:oxidoreductase activity"/>
    <property type="evidence" value="ECO:0007669"/>
    <property type="project" value="UniProtKB-KW"/>
</dbReference>
<dbReference type="EMBL" id="KZ305033">
    <property type="protein sequence ID" value="PIA45588.1"/>
    <property type="molecule type" value="Genomic_DNA"/>
</dbReference>
<organism evidence="3 4">
    <name type="scientific">Aquilegia coerulea</name>
    <name type="common">Rocky mountain columbine</name>
    <dbReference type="NCBI Taxonomy" id="218851"/>
    <lineage>
        <taxon>Eukaryota</taxon>
        <taxon>Viridiplantae</taxon>
        <taxon>Streptophyta</taxon>
        <taxon>Embryophyta</taxon>
        <taxon>Tracheophyta</taxon>
        <taxon>Spermatophyta</taxon>
        <taxon>Magnoliopsida</taxon>
        <taxon>Ranunculales</taxon>
        <taxon>Ranunculaceae</taxon>
        <taxon>Thalictroideae</taxon>
        <taxon>Aquilegia</taxon>
    </lineage>
</organism>
<feature type="domain" description="Fe2OG dioxygenase" evidence="2">
    <location>
        <begin position="160"/>
        <end position="260"/>
    </location>
</feature>
<sequence length="309" mass="35207">MGSIGTTKIPVIHFSMNDLSPATNSWCSVRTEVRHALEAYGCFEAACGENDQLIHKAMIAALEQLYDLPLEIRRKHPANDRYKGSNPHTPLFENIGFNDALDLEKLQNFTNLMWPQGNSTFCETVYAYVTRASKMEQMVKRMVFESFGVEKYYDSYAEQTTYTLRVNKYRPPKANETNLGLNLHTDSGFISVLSQNDVNGLEIQSKEGEWIKVTPRPSSFIVFAADALLAWSNARLHSPPHRVMMNVDRTRYAIAFFSFCKGIIQTPEELVDEEHPLLFKPFDHMGFRQFIVNQGELKSKSPIKAYCGV</sequence>
<evidence type="ECO:0000256" key="1">
    <source>
        <dbReference type="RuleBase" id="RU003682"/>
    </source>
</evidence>
<dbReference type="InterPro" id="IPR044861">
    <property type="entry name" value="IPNS-like_FE2OG_OXY"/>
</dbReference>
<dbReference type="SUPFAM" id="SSF51197">
    <property type="entry name" value="Clavaminate synthase-like"/>
    <property type="match status" value="1"/>
</dbReference>
<dbReference type="STRING" id="218851.A0A2G5DQ13"/>
<dbReference type="InterPro" id="IPR050231">
    <property type="entry name" value="Iron_ascorbate_oxido_reductase"/>
</dbReference>
<dbReference type="PROSITE" id="PS51471">
    <property type="entry name" value="FE2OG_OXY"/>
    <property type="match status" value="1"/>
</dbReference>
<keyword evidence="4" id="KW-1185">Reference proteome</keyword>
<evidence type="ECO:0000313" key="4">
    <source>
        <dbReference type="Proteomes" id="UP000230069"/>
    </source>
</evidence>
<dbReference type="Gene3D" id="2.60.120.330">
    <property type="entry name" value="B-lactam Antibiotic, Isopenicillin N Synthase, Chain"/>
    <property type="match status" value="1"/>
</dbReference>
<proteinExistence type="inferred from homology"/>
<dbReference type="PANTHER" id="PTHR47990">
    <property type="entry name" value="2-OXOGLUTARATE (2OG) AND FE(II)-DEPENDENT OXYGENASE SUPERFAMILY PROTEIN-RELATED"/>
    <property type="match status" value="1"/>
</dbReference>
<evidence type="ECO:0000313" key="3">
    <source>
        <dbReference type="EMBL" id="PIA45588.1"/>
    </source>
</evidence>
<dbReference type="InterPro" id="IPR027443">
    <property type="entry name" value="IPNS-like_sf"/>
</dbReference>
<dbReference type="Pfam" id="PF03171">
    <property type="entry name" value="2OG-FeII_Oxy"/>
    <property type="match status" value="1"/>
</dbReference>
<dbReference type="AlphaFoldDB" id="A0A2G5DQ13"/>
<keyword evidence="1" id="KW-0560">Oxidoreductase</keyword>
<keyword evidence="1" id="KW-0408">Iron</keyword>
<dbReference type="InParanoid" id="A0A2G5DQ13"/>
<dbReference type="OrthoDB" id="288590at2759"/>
<dbReference type="InterPro" id="IPR005123">
    <property type="entry name" value="Oxoglu/Fe-dep_dioxygenase_dom"/>
</dbReference>
<gene>
    <name evidence="3" type="ORF">AQUCO_01600060v1</name>
</gene>
<dbReference type="Proteomes" id="UP000230069">
    <property type="component" value="Unassembled WGS sequence"/>
</dbReference>
<protein>
    <recommendedName>
        <fullName evidence="2">Fe2OG dioxygenase domain-containing protein</fullName>
    </recommendedName>
</protein>
<reference evidence="3 4" key="1">
    <citation type="submission" date="2017-09" db="EMBL/GenBank/DDBJ databases">
        <title>WGS assembly of Aquilegia coerulea Goldsmith.</title>
        <authorList>
            <person name="Hodges S."/>
            <person name="Kramer E."/>
            <person name="Nordborg M."/>
            <person name="Tomkins J."/>
            <person name="Borevitz J."/>
            <person name="Derieg N."/>
            <person name="Yan J."/>
            <person name="Mihaltcheva S."/>
            <person name="Hayes R.D."/>
            <person name="Rokhsar D."/>
        </authorList>
    </citation>
    <scope>NUCLEOTIDE SEQUENCE [LARGE SCALE GENOMIC DNA]</scope>
    <source>
        <strain evidence="4">cv. Goldsmith</strain>
    </source>
</reference>
<name>A0A2G5DQ13_AQUCA</name>
<accession>A0A2G5DQ13</accession>